<sequence>MWTMVWSGPTALYLRRLTTSIIVQNRQISHYERVLAFLENTHTLLPTLVPAIKHMKITFGLKTMV</sequence>
<accession>A0A8C6UXC7</accession>
<reference evidence="1" key="1">
    <citation type="submission" date="2025-08" db="UniProtKB">
        <authorList>
            <consortium name="Ensembl"/>
        </authorList>
    </citation>
    <scope>IDENTIFICATION</scope>
</reference>
<organism evidence="1 2">
    <name type="scientific">Neogobius melanostomus</name>
    <name type="common">round goby</name>
    <dbReference type="NCBI Taxonomy" id="47308"/>
    <lineage>
        <taxon>Eukaryota</taxon>
        <taxon>Metazoa</taxon>
        <taxon>Chordata</taxon>
        <taxon>Craniata</taxon>
        <taxon>Vertebrata</taxon>
        <taxon>Euteleostomi</taxon>
        <taxon>Actinopterygii</taxon>
        <taxon>Neopterygii</taxon>
        <taxon>Teleostei</taxon>
        <taxon>Neoteleostei</taxon>
        <taxon>Acanthomorphata</taxon>
        <taxon>Gobiaria</taxon>
        <taxon>Gobiiformes</taxon>
        <taxon>Gobioidei</taxon>
        <taxon>Gobiidae</taxon>
        <taxon>Benthophilinae</taxon>
        <taxon>Neogobiini</taxon>
        <taxon>Neogobius</taxon>
    </lineage>
</organism>
<dbReference type="Proteomes" id="UP000694523">
    <property type="component" value="Unplaced"/>
</dbReference>
<dbReference type="AlphaFoldDB" id="A0A8C6UXC7"/>
<name>A0A8C6UXC7_9GOBI</name>
<keyword evidence="2" id="KW-1185">Reference proteome</keyword>
<evidence type="ECO:0000313" key="1">
    <source>
        <dbReference type="Ensembl" id="ENSNMLP00000040626.1"/>
    </source>
</evidence>
<reference evidence="1" key="2">
    <citation type="submission" date="2025-09" db="UniProtKB">
        <authorList>
            <consortium name="Ensembl"/>
        </authorList>
    </citation>
    <scope>IDENTIFICATION</scope>
</reference>
<evidence type="ECO:0000313" key="2">
    <source>
        <dbReference type="Proteomes" id="UP000694523"/>
    </source>
</evidence>
<proteinExistence type="predicted"/>
<dbReference type="Ensembl" id="ENSNMLT00000045180.1">
    <property type="protein sequence ID" value="ENSNMLP00000040626.1"/>
    <property type="gene ID" value="ENSNMLG00000024941.1"/>
</dbReference>
<protein>
    <submittedName>
        <fullName evidence="1">Uncharacterized protein</fullName>
    </submittedName>
</protein>